<evidence type="ECO:0000313" key="3">
    <source>
        <dbReference type="EMBL" id="SIO41376.1"/>
    </source>
</evidence>
<dbReference type="AlphaFoldDB" id="A0A1N6JB57"/>
<feature type="signal peptide" evidence="2">
    <location>
        <begin position="1"/>
        <end position="25"/>
    </location>
</feature>
<feature type="compositionally biased region" description="Low complexity" evidence="1">
    <location>
        <begin position="165"/>
        <end position="179"/>
    </location>
</feature>
<dbReference type="OrthoDB" id="5569970at2"/>
<name>A0A1N6JB57_9BURK</name>
<accession>A0A1N6JB57</accession>
<proteinExistence type="predicted"/>
<keyword evidence="2" id="KW-0732">Signal</keyword>
<feature type="chain" id="PRO_5012139181" evidence="2">
    <location>
        <begin position="26"/>
        <end position="179"/>
    </location>
</feature>
<dbReference type="Proteomes" id="UP000184693">
    <property type="component" value="Unassembled WGS sequence"/>
</dbReference>
<feature type="region of interest" description="Disordered" evidence="1">
    <location>
        <begin position="153"/>
        <end position="179"/>
    </location>
</feature>
<dbReference type="GO" id="GO:0042597">
    <property type="term" value="C:periplasmic space"/>
    <property type="evidence" value="ECO:0007669"/>
    <property type="project" value="InterPro"/>
</dbReference>
<gene>
    <name evidence="3" type="ORF">SAMN05444168_4122</name>
</gene>
<evidence type="ECO:0000313" key="4">
    <source>
        <dbReference type="Proteomes" id="UP000184693"/>
    </source>
</evidence>
<evidence type="ECO:0000256" key="2">
    <source>
        <dbReference type="SAM" id="SignalP"/>
    </source>
</evidence>
<dbReference type="InterPro" id="IPR012899">
    <property type="entry name" value="LTXXQ"/>
</dbReference>
<feature type="compositionally biased region" description="Basic residues" evidence="1">
    <location>
        <begin position="153"/>
        <end position="164"/>
    </location>
</feature>
<dbReference type="Pfam" id="PF07813">
    <property type="entry name" value="LTXXQ"/>
    <property type="match status" value="1"/>
</dbReference>
<reference evidence="3 4" key="1">
    <citation type="submission" date="2016-11" db="EMBL/GenBank/DDBJ databases">
        <authorList>
            <person name="Jaros S."/>
            <person name="Januszkiewicz K."/>
            <person name="Wedrychowicz H."/>
        </authorList>
    </citation>
    <scope>NUCLEOTIDE SEQUENCE [LARGE SCALE GENOMIC DNA]</scope>
    <source>
        <strain evidence="3 4">GAS86</strain>
    </source>
</reference>
<sequence length="179" mass="19196">MKTSVRKVFMPALLTFVFASASAWAQTPASSAAPTTPGGRAAAHAQKHQDIVAQRIDELHAELKITDQQSQQWDAFAQTMRDNAASADQAFHERAKKLPSMNADDAMKSYASLAQVHAENMQKLSTAFSALYATLSDDQKATADVLFRNEHAHGKHHPAQHKHAPAAMGAASAPAPASN</sequence>
<dbReference type="EMBL" id="FSRM01000002">
    <property type="protein sequence ID" value="SIO41376.1"/>
    <property type="molecule type" value="Genomic_DNA"/>
</dbReference>
<dbReference type="RefSeq" id="WP_074266258.1">
    <property type="nucleotide sequence ID" value="NZ_FSRM01000002.1"/>
</dbReference>
<organism evidence="3 4">
    <name type="scientific">Paraburkholderia phenazinium</name>
    <dbReference type="NCBI Taxonomy" id="60549"/>
    <lineage>
        <taxon>Bacteria</taxon>
        <taxon>Pseudomonadati</taxon>
        <taxon>Pseudomonadota</taxon>
        <taxon>Betaproteobacteria</taxon>
        <taxon>Burkholderiales</taxon>
        <taxon>Burkholderiaceae</taxon>
        <taxon>Paraburkholderia</taxon>
    </lineage>
</organism>
<evidence type="ECO:0000256" key="1">
    <source>
        <dbReference type="SAM" id="MobiDB-lite"/>
    </source>
</evidence>
<protein>
    <submittedName>
        <fullName evidence="3">LTXXQ motif family protein</fullName>
    </submittedName>
</protein>